<accession>A0A967EVL4</accession>
<sequence length="122" mass="14627">MKCPGYCCSYPNIHVKPKDIKRLAKHFDLSKEEAHKRFTKKGYKEEGQKKAPRVLRHQKEEHFGSICRFFDTDERRCTVYEARPEICRDFPGRKRCGYYEFLKFEREAQEDPDFIAVTNNND</sequence>
<proteinExistence type="predicted"/>
<dbReference type="EMBL" id="JAAQPH010000003">
    <property type="protein sequence ID" value="NIA67999.1"/>
    <property type="molecule type" value="Genomic_DNA"/>
</dbReference>
<reference evidence="1" key="1">
    <citation type="submission" date="2020-03" db="EMBL/GenBank/DDBJ databases">
        <title>Genome of Pelagibius litoralis DSM 21314T.</title>
        <authorList>
            <person name="Wang G."/>
        </authorList>
    </citation>
    <scope>NUCLEOTIDE SEQUENCE</scope>
    <source>
        <strain evidence="1">DSM 21314</strain>
    </source>
</reference>
<dbReference type="PANTHER" id="PTHR35866">
    <property type="entry name" value="PUTATIVE-RELATED"/>
    <property type="match status" value="1"/>
</dbReference>
<dbReference type="Pfam" id="PF03692">
    <property type="entry name" value="CxxCxxCC"/>
    <property type="match status" value="1"/>
</dbReference>
<evidence type="ECO:0000313" key="1">
    <source>
        <dbReference type="EMBL" id="NIA67999.1"/>
    </source>
</evidence>
<dbReference type="PANTHER" id="PTHR35866:SF1">
    <property type="entry name" value="YKGJ FAMILY CYSTEINE CLUSTER PROTEIN"/>
    <property type="match status" value="1"/>
</dbReference>
<dbReference type="Proteomes" id="UP000761264">
    <property type="component" value="Unassembled WGS sequence"/>
</dbReference>
<name>A0A967EVL4_9PROT</name>
<evidence type="ECO:0000313" key="2">
    <source>
        <dbReference type="Proteomes" id="UP000761264"/>
    </source>
</evidence>
<keyword evidence="2" id="KW-1185">Reference proteome</keyword>
<dbReference type="InterPro" id="IPR005358">
    <property type="entry name" value="Puta_zinc/iron-chelating_dom"/>
</dbReference>
<organism evidence="1 2">
    <name type="scientific">Pelagibius litoralis</name>
    <dbReference type="NCBI Taxonomy" id="374515"/>
    <lineage>
        <taxon>Bacteria</taxon>
        <taxon>Pseudomonadati</taxon>
        <taxon>Pseudomonadota</taxon>
        <taxon>Alphaproteobacteria</taxon>
        <taxon>Rhodospirillales</taxon>
        <taxon>Rhodovibrionaceae</taxon>
        <taxon>Pelagibius</taxon>
    </lineage>
</organism>
<comment type="caution">
    <text evidence="1">The sequence shown here is derived from an EMBL/GenBank/DDBJ whole genome shotgun (WGS) entry which is preliminary data.</text>
</comment>
<protein>
    <submittedName>
        <fullName evidence="1">YkgJ family cysteine cluster protein</fullName>
    </submittedName>
</protein>
<gene>
    <name evidence="1" type="ORF">HBA54_05285</name>
</gene>
<dbReference type="AlphaFoldDB" id="A0A967EVL4"/>